<protein>
    <recommendedName>
        <fullName evidence="3">Ricin B lectin domain-containing protein</fullName>
    </recommendedName>
</protein>
<feature type="domain" description="Ricin B lectin" evidence="3">
    <location>
        <begin position="32"/>
        <end position="108"/>
    </location>
</feature>
<dbReference type="CDD" id="cd00161">
    <property type="entry name" value="beta-trefoil_Ricin-like"/>
    <property type="match status" value="1"/>
</dbReference>
<feature type="compositionally biased region" description="Polar residues" evidence="1">
    <location>
        <begin position="246"/>
        <end position="260"/>
    </location>
</feature>
<gene>
    <name evidence="4" type="ORF">BDV96DRAFT_641849</name>
</gene>
<dbReference type="InterPro" id="IPR035992">
    <property type="entry name" value="Ricin_B-like_lectins"/>
</dbReference>
<dbReference type="SUPFAM" id="SSF50370">
    <property type="entry name" value="Ricin B-like lectins"/>
    <property type="match status" value="1"/>
</dbReference>
<organism evidence="4 5">
    <name type="scientific">Lophiotrema nucula</name>
    <dbReference type="NCBI Taxonomy" id="690887"/>
    <lineage>
        <taxon>Eukaryota</taxon>
        <taxon>Fungi</taxon>
        <taxon>Dikarya</taxon>
        <taxon>Ascomycota</taxon>
        <taxon>Pezizomycotina</taxon>
        <taxon>Dothideomycetes</taxon>
        <taxon>Pleosporomycetidae</taxon>
        <taxon>Pleosporales</taxon>
        <taxon>Lophiotremataceae</taxon>
        <taxon>Lophiotrema</taxon>
    </lineage>
</organism>
<feature type="compositionally biased region" description="Basic and acidic residues" evidence="1">
    <location>
        <begin position="227"/>
        <end position="242"/>
    </location>
</feature>
<feature type="transmembrane region" description="Helical" evidence="2">
    <location>
        <begin position="176"/>
        <end position="198"/>
    </location>
</feature>
<reference evidence="4" key="1">
    <citation type="journal article" date="2020" name="Stud. Mycol.">
        <title>101 Dothideomycetes genomes: a test case for predicting lifestyles and emergence of pathogens.</title>
        <authorList>
            <person name="Haridas S."/>
            <person name="Albert R."/>
            <person name="Binder M."/>
            <person name="Bloem J."/>
            <person name="Labutti K."/>
            <person name="Salamov A."/>
            <person name="Andreopoulos B."/>
            <person name="Baker S."/>
            <person name="Barry K."/>
            <person name="Bills G."/>
            <person name="Bluhm B."/>
            <person name="Cannon C."/>
            <person name="Castanera R."/>
            <person name="Culley D."/>
            <person name="Daum C."/>
            <person name="Ezra D."/>
            <person name="Gonzalez J."/>
            <person name="Henrissat B."/>
            <person name="Kuo A."/>
            <person name="Liang C."/>
            <person name="Lipzen A."/>
            <person name="Lutzoni F."/>
            <person name="Magnuson J."/>
            <person name="Mondo S."/>
            <person name="Nolan M."/>
            <person name="Ohm R."/>
            <person name="Pangilinan J."/>
            <person name="Park H.-J."/>
            <person name="Ramirez L."/>
            <person name="Alfaro M."/>
            <person name="Sun H."/>
            <person name="Tritt A."/>
            <person name="Yoshinaga Y."/>
            <person name="Zwiers L.-H."/>
            <person name="Turgeon B."/>
            <person name="Goodwin S."/>
            <person name="Spatafora J."/>
            <person name="Crous P."/>
            <person name="Grigoriev I."/>
        </authorList>
    </citation>
    <scope>NUCLEOTIDE SEQUENCE</scope>
    <source>
        <strain evidence="4">CBS 627.86</strain>
    </source>
</reference>
<evidence type="ECO:0000256" key="2">
    <source>
        <dbReference type="SAM" id="Phobius"/>
    </source>
</evidence>
<dbReference type="EMBL" id="ML977314">
    <property type="protein sequence ID" value="KAF2119983.1"/>
    <property type="molecule type" value="Genomic_DNA"/>
</dbReference>
<dbReference type="OrthoDB" id="4158815at2759"/>
<dbReference type="Pfam" id="PF14200">
    <property type="entry name" value="RicinB_lectin_2"/>
    <property type="match status" value="1"/>
</dbReference>
<dbReference type="InterPro" id="IPR000772">
    <property type="entry name" value="Ricin_B_lectin"/>
</dbReference>
<keyword evidence="5" id="KW-1185">Reference proteome</keyword>
<feature type="region of interest" description="Disordered" evidence="1">
    <location>
        <begin position="215"/>
        <end position="281"/>
    </location>
</feature>
<keyword evidence="2" id="KW-0472">Membrane</keyword>
<sequence length="281" mass="30422">MDSELSMTGLAPTADKPTSSVFFQNTNTSSPAQRWQLFSMPNSKYILRSAASGPDAYLGVRANTTAESTTGGTTAVIRKAASSGNEALWRIDPFNNGYFDMGNVANGTDWHLFVKDAGLMAMTSDIVGQQENQSFNFTKVTAIDDANFSEVQTPTATASPKPTEHASGGLSNPAKVAIIASICGVAMIALVVGMLLFLRRRRRRKHLAMIITTKAASTSEDEGPDPSESRRPLSKNHSEYPRYTHTAEQPQELESGQMQHPQELPVTQADPIELPVCMSPK</sequence>
<keyword evidence="2" id="KW-0812">Transmembrane</keyword>
<accession>A0A6A5ZMA2</accession>
<evidence type="ECO:0000259" key="3">
    <source>
        <dbReference type="Pfam" id="PF14200"/>
    </source>
</evidence>
<evidence type="ECO:0000313" key="4">
    <source>
        <dbReference type="EMBL" id="KAF2119983.1"/>
    </source>
</evidence>
<dbReference type="AlphaFoldDB" id="A0A6A5ZMA2"/>
<name>A0A6A5ZMA2_9PLEO</name>
<evidence type="ECO:0000313" key="5">
    <source>
        <dbReference type="Proteomes" id="UP000799770"/>
    </source>
</evidence>
<dbReference type="Gene3D" id="2.80.10.50">
    <property type="match status" value="1"/>
</dbReference>
<dbReference type="Proteomes" id="UP000799770">
    <property type="component" value="Unassembled WGS sequence"/>
</dbReference>
<evidence type="ECO:0000256" key="1">
    <source>
        <dbReference type="SAM" id="MobiDB-lite"/>
    </source>
</evidence>
<proteinExistence type="predicted"/>
<keyword evidence="2" id="KW-1133">Transmembrane helix</keyword>